<organism evidence="1">
    <name type="scientific">Ixodes ricinus</name>
    <name type="common">Common tick</name>
    <name type="synonym">Acarus ricinus</name>
    <dbReference type="NCBI Taxonomy" id="34613"/>
    <lineage>
        <taxon>Eukaryota</taxon>
        <taxon>Metazoa</taxon>
        <taxon>Ecdysozoa</taxon>
        <taxon>Arthropoda</taxon>
        <taxon>Chelicerata</taxon>
        <taxon>Arachnida</taxon>
        <taxon>Acari</taxon>
        <taxon>Parasitiformes</taxon>
        <taxon>Ixodida</taxon>
        <taxon>Ixodoidea</taxon>
        <taxon>Ixodidae</taxon>
        <taxon>Ixodinae</taxon>
        <taxon>Ixodes</taxon>
    </lineage>
</organism>
<evidence type="ECO:0000313" key="1">
    <source>
        <dbReference type="EMBL" id="JAR93690.1"/>
    </source>
</evidence>
<dbReference type="AlphaFoldDB" id="A0A147BSE0"/>
<sequence length="146" mass="16302">MFSAPSTLASCRAVVLSLSALASWPSFCARSWMSDRARLAAKVRWVTFWACWSTSSSFSWLSVRLRRISSMRDCRSMRSRPVMLAPLRISSTSCSLSSISVNSCVYTPAVPSCLICRAEWIICCVSSLSSWMMRSQLSKHSPQLSQ</sequence>
<dbReference type="EMBL" id="GEGO01001714">
    <property type="protein sequence ID" value="JAR93690.1"/>
    <property type="molecule type" value="Transcribed_RNA"/>
</dbReference>
<accession>A0A147BSE0</accession>
<proteinExistence type="predicted"/>
<reference evidence="1" key="1">
    <citation type="journal article" date="2018" name="PLoS Negl. Trop. Dis.">
        <title>Sialome diversity of ticks revealed by RNAseq of single tick salivary glands.</title>
        <authorList>
            <person name="Perner J."/>
            <person name="Kropackova S."/>
            <person name="Kopacek P."/>
            <person name="Ribeiro J.M."/>
        </authorList>
    </citation>
    <scope>NUCLEOTIDE SEQUENCE</scope>
    <source>
        <strain evidence="1">Siblings of single egg batch collected in Ceske Budejovice</strain>
        <tissue evidence="1">Salivary glands</tissue>
    </source>
</reference>
<protein>
    <submittedName>
        <fullName evidence="1">Uncharacterized protein</fullName>
    </submittedName>
</protein>
<name>A0A147BSE0_IXORI</name>